<keyword evidence="6" id="KW-1185">Reference proteome</keyword>
<sequence>MNHIPQHILEFLRDSAPFDVLDEHELNALAETITVAYFSQEDVANILKQQQGGLFLIYNGQYSVKDSAEAERHVSDGDYFGCDNLWQKQPNTITITVDSPGLVYCIPKKTFAHNAKSHPSIEVFFRNYTSEQIYSEQVDDSKSMWLYKPIREVISDGVVSEDINSSILQGVQKMSHSSVSSLVITDNQALVGILTDRDIRNRVVAQQTDVNLAVSEIMTQDPVKISDQRTLFDALCVMTEHNVHHLPVVDKNTGVPLGMLTASDMIRHQRGNVLFVINELTKAPSLYELTRLSWQLPHYFSKHAKRLGDFDIAGKVLSQATDIMTRKLIGFYQQQNGEAPMEFCWLVYGSQAREDQTMGSDQDNGLLFATEPTVQQSEYFADMAEYVCRGLDKCGIKLCTGNIMASNPVLRMSVAQAVQQAQSWVREPSPEAILNCNIFLDVRAVAGNRFLLSQLHLERKELLKQSRFIAALTRHASDGHVPLSMFQKFVYKKGLAKKDCIDLKNSGVAIINNLVRIYSLANGLTIPSIPQRLDGLLSHSGLSSKDVKNLRDIWLLLNRLRWRHQIQNKVTDNYVSISDLSSIEKYQLKEAMRVIRRTQQAAIFKFAGGLG</sequence>
<proteinExistence type="predicted"/>
<dbReference type="InterPro" id="IPR018490">
    <property type="entry name" value="cNMP-bd_dom_sf"/>
</dbReference>
<name>A0A857JKF8_9ALTE</name>
<dbReference type="InterPro" id="IPR046342">
    <property type="entry name" value="CBS_dom_sf"/>
</dbReference>
<dbReference type="GO" id="GO:0008773">
    <property type="term" value="F:[protein-PII] uridylyltransferase activity"/>
    <property type="evidence" value="ECO:0007669"/>
    <property type="project" value="InterPro"/>
</dbReference>
<protein>
    <submittedName>
        <fullName evidence="5">Arabinose 5-phosphate isomerase KdsD</fullName>
        <ecNumber evidence="5">5.3.1.13</ecNumber>
    </submittedName>
</protein>
<evidence type="ECO:0000313" key="6">
    <source>
        <dbReference type="Proteomes" id="UP000464524"/>
    </source>
</evidence>
<organism evidence="5 6">
    <name type="scientific">Paraglaciecola mesophila</name>
    <dbReference type="NCBI Taxonomy" id="197222"/>
    <lineage>
        <taxon>Bacteria</taxon>
        <taxon>Pseudomonadati</taxon>
        <taxon>Pseudomonadota</taxon>
        <taxon>Gammaproteobacteria</taxon>
        <taxon>Alteromonadales</taxon>
        <taxon>Alteromonadaceae</taxon>
        <taxon>Paraglaciecola</taxon>
    </lineage>
</organism>
<dbReference type="GO" id="GO:0019146">
    <property type="term" value="F:arabinose-5-phosphate isomerase activity"/>
    <property type="evidence" value="ECO:0007669"/>
    <property type="project" value="UniProtKB-EC"/>
</dbReference>
<dbReference type="EC" id="5.3.1.13" evidence="5"/>
<dbReference type="PROSITE" id="PS51371">
    <property type="entry name" value="CBS"/>
    <property type="match status" value="2"/>
</dbReference>
<dbReference type="InterPro" id="IPR014710">
    <property type="entry name" value="RmlC-like_jellyroll"/>
</dbReference>
<keyword evidence="5" id="KW-0413">Isomerase</keyword>
<dbReference type="RefSeq" id="WP_160179598.1">
    <property type="nucleotide sequence ID" value="NZ_CP047656.1"/>
</dbReference>
<reference evidence="5 6" key="1">
    <citation type="submission" date="2019-12" db="EMBL/GenBank/DDBJ databases">
        <title>Genome sequencing and assembly of endphytes of Porphyra tenera.</title>
        <authorList>
            <person name="Park J.M."/>
            <person name="Shin R."/>
            <person name="Jo S.H."/>
        </authorList>
    </citation>
    <scope>NUCLEOTIDE SEQUENCE [LARGE SCALE GENOMIC DNA]</scope>
    <source>
        <strain evidence="5 6">GPM4</strain>
    </source>
</reference>
<dbReference type="InterPro" id="IPR000644">
    <property type="entry name" value="CBS_dom"/>
</dbReference>
<dbReference type="PROSITE" id="PS50042">
    <property type="entry name" value="CNMP_BINDING_3"/>
    <property type="match status" value="1"/>
</dbReference>
<dbReference type="InterPro" id="IPR051462">
    <property type="entry name" value="CBS_domain-containing"/>
</dbReference>
<dbReference type="SUPFAM" id="SSF51206">
    <property type="entry name" value="cAMP-binding domain-like"/>
    <property type="match status" value="1"/>
</dbReference>
<dbReference type="AlphaFoldDB" id="A0A857JKF8"/>
<keyword evidence="1" id="KW-0677">Repeat</keyword>
<dbReference type="OrthoDB" id="9808528at2"/>
<dbReference type="CDD" id="cd00038">
    <property type="entry name" value="CAP_ED"/>
    <property type="match status" value="1"/>
</dbReference>
<gene>
    <name evidence="5" type="ORF">FX988_02048</name>
</gene>
<evidence type="ECO:0000259" key="3">
    <source>
        <dbReference type="PROSITE" id="PS50042"/>
    </source>
</evidence>
<feature type="domain" description="Cyclic nucleotide-binding" evidence="3">
    <location>
        <begin position="17"/>
        <end position="111"/>
    </location>
</feature>
<dbReference type="InterPro" id="IPR005105">
    <property type="entry name" value="GlnD_Uridyltrans_N"/>
</dbReference>
<keyword evidence="2" id="KW-0129">CBS domain</keyword>
<evidence type="ECO:0000256" key="2">
    <source>
        <dbReference type="PROSITE-ProRule" id="PRU00703"/>
    </source>
</evidence>
<dbReference type="Pfam" id="PF10335">
    <property type="entry name" value="DUF294_C"/>
    <property type="match status" value="1"/>
</dbReference>
<dbReference type="InterPro" id="IPR000595">
    <property type="entry name" value="cNMP-bd_dom"/>
</dbReference>
<evidence type="ECO:0000313" key="5">
    <source>
        <dbReference type="EMBL" id="QHJ11812.1"/>
    </source>
</evidence>
<evidence type="ECO:0000256" key="1">
    <source>
        <dbReference type="ARBA" id="ARBA00022737"/>
    </source>
</evidence>
<dbReference type="InterPro" id="IPR018821">
    <property type="entry name" value="DUF294_put_nucleoTrafse_sb-bd"/>
</dbReference>
<dbReference type="SUPFAM" id="SSF54631">
    <property type="entry name" value="CBS-domain pair"/>
    <property type="match status" value="1"/>
</dbReference>
<dbReference type="Gene3D" id="3.10.580.10">
    <property type="entry name" value="CBS-domain"/>
    <property type="match status" value="1"/>
</dbReference>
<dbReference type="SMART" id="SM00116">
    <property type="entry name" value="CBS"/>
    <property type="match status" value="2"/>
</dbReference>
<feature type="domain" description="CBS" evidence="4">
    <location>
        <begin position="218"/>
        <end position="276"/>
    </location>
</feature>
<dbReference type="PANTHER" id="PTHR48108">
    <property type="entry name" value="CBS DOMAIN-CONTAINING PROTEIN CBSX2, CHLOROPLASTIC"/>
    <property type="match status" value="1"/>
</dbReference>
<dbReference type="EMBL" id="CP047656">
    <property type="protein sequence ID" value="QHJ11812.1"/>
    <property type="molecule type" value="Genomic_DNA"/>
</dbReference>
<dbReference type="PANTHER" id="PTHR48108:SF31">
    <property type="entry name" value="CBS DOMAIN AND CYCLIC NUCLEOTIDE-REGULATED NUCLEOTIDYLTRANSFERASE"/>
    <property type="match status" value="1"/>
</dbReference>
<dbReference type="Proteomes" id="UP000464524">
    <property type="component" value="Chromosome"/>
</dbReference>
<dbReference type="Pfam" id="PF00571">
    <property type="entry name" value="CBS"/>
    <property type="match status" value="2"/>
</dbReference>
<dbReference type="CDD" id="cd04587">
    <property type="entry name" value="CBS_pair_CAP-ED_NT_Pol-beta-like_DUF294_assoc"/>
    <property type="match status" value="1"/>
</dbReference>
<evidence type="ECO:0000259" key="4">
    <source>
        <dbReference type="PROSITE" id="PS51371"/>
    </source>
</evidence>
<feature type="domain" description="CBS" evidence="4">
    <location>
        <begin position="154"/>
        <end position="210"/>
    </location>
</feature>
<dbReference type="Gene3D" id="2.60.120.10">
    <property type="entry name" value="Jelly Rolls"/>
    <property type="match status" value="1"/>
</dbReference>
<dbReference type="KEGG" id="pmes:FX988_02048"/>
<accession>A0A857JKF8</accession>
<dbReference type="CDD" id="cd05401">
    <property type="entry name" value="NT_GlnE_GlnD_like"/>
    <property type="match status" value="1"/>
</dbReference>
<dbReference type="Pfam" id="PF03445">
    <property type="entry name" value="DUF294"/>
    <property type="match status" value="1"/>
</dbReference>